<reference evidence="1" key="1">
    <citation type="submission" date="2012-05" db="EMBL/GenBank/DDBJ databases">
        <authorList>
            <person name="Krishnakumar V."/>
            <person name="Cheung F."/>
            <person name="Xiao Y."/>
            <person name="Chan A."/>
            <person name="Moskal W.A."/>
            <person name="Town C.D."/>
        </authorList>
    </citation>
    <scope>NUCLEOTIDE SEQUENCE</scope>
</reference>
<sequence>MGTFVLKKLTFSKKQLVPLLLVPKGKDLQFQVDLVKEGKLRTVIDSKYPLTKAADAWAKSIDGHATGKIVLSFKCAQ</sequence>
<dbReference type="PANTHER" id="PTHR44013:SF1">
    <property type="entry name" value="ZINC-TYPE ALCOHOL DEHYDROGENASE-LIKE PROTEIN C16A3.02C"/>
    <property type="match status" value="1"/>
</dbReference>
<evidence type="ECO:0000313" key="1">
    <source>
        <dbReference type="EMBL" id="AFK35540.1"/>
    </source>
</evidence>
<dbReference type="InterPro" id="IPR052733">
    <property type="entry name" value="Chloroplast_QOR"/>
</dbReference>
<dbReference type="EMBL" id="BT135745">
    <property type="protein sequence ID" value="AFK35540.1"/>
    <property type="molecule type" value="mRNA"/>
</dbReference>
<dbReference type="PANTHER" id="PTHR44013">
    <property type="entry name" value="ZINC-TYPE ALCOHOL DEHYDROGENASE-LIKE PROTEIN C16A3.02C"/>
    <property type="match status" value="1"/>
</dbReference>
<name>I3S5J8_LOTJA</name>
<dbReference type="Gene3D" id="3.40.50.720">
    <property type="entry name" value="NAD(P)-binding Rossmann-like Domain"/>
    <property type="match status" value="1"/>
</dbReference>
<accession>I3S5J8</accession>
<dbReference type="AlphaFoldDB" id="I3S5J8"/>
<proteinExistence type="evidence at transcript level"/>
<protein>
    <recommendedName>
        <fullName evidence="2">Enoyl reductase (ER) domain-containing protein</fullName>
    </recommendedName>
</protein>
<evidence type="ECO:0008006" key="2">
    <source>
        <dbReference type="Google" id="ProtNLM"/>
    </source>
</evidence>
<dbReference type="Gene3D" id="3.90.180.10">
    <property type="entry name" value="Medium-chain alcohol dehydrogenases, catalytic domain"/>
    <property type="match status" value="1"/>
</dbReference>
<organism evidence="1">
    <name type="scientific">Lotus japonicus</name>
    <name type="common">Lotus corniculatus var. japonicus</name>
    <dbReference type="NCBI Taxonomy" id="34305"/>
    <lineage>
        <taxon>Eukaryota</taxon>
        <taxon>Viridiplantae</taxon>
        <taxon>Streptophyta</taxon>
        <taxon>Embryophyta</taxon>
        <taxon>Tracheophyta</taxon>
        <taxon>Spermatophyta</taxon>
        <taxon>Magnoliopsida</taxon>
        <taxon>eudicotyledons</taxon>
        <taxon>Gunneridae</taxon>
        <taxon>Pentapetalae</taxon>
        <taxon>rosids</taxon>
        <taxon>fabids</taxon>
        <taxon>Fabales</taxon>
        <taxon>Fabaceae</taxon>
        <taxon>Papilionoideae</taxon>
        <taxon>50 kb inversion clade</taxon>
        <taxon>NPAAA clade</taxon>
        <taxon>Hologalegina</taxon>
        <taxon>robinioid clade</taxon>
        <taxon>Loteae</taxon>
        <taxon>Lotus</taxon>
    </lineage>
</organism>
<dbReference type="Pfam" id="PF13602">
    <property type="entry name" value="ADH_zinc_N_2"/>
    <property type="match status" value="1"/>
</dbReference>